<name>A0AAD8KGC8_TARER</name>
<evidence type="ECO:0000313" key="7">
    <source>
        <dbReference type="Proteomes" id="UP001229421"/>
    </source>
</evidence>
<keyword evidence="7" id="KW-1185">Reference proteome</keyword>
<dbReference type="EMBL" id="JAUHHV010000006">
    <property type="protein sequence ID" value="KAK1422184.1"/>
    <property type="molecule type" value="Genomic_DNA"/>
</dbReference>
<dbReference type="InterPro" id="IPR010264">
    <property type="entry name" value="Self-incomp_S1"/>
</dbReference>
<protein>
    <recommendedName>
        <fullName evidence="8">S-protein homolog</fullName>
    </recommendedName>
</protein>
<keyword evidence="5" id="KW-0732">Signal</keyword>
<accession>A0AAD8KGC8</accession>
<evidence type="ECO:0000313" key="6">
    <source>
        <dbReference type="EMBL" id="KAK1422184.1"/>
    </source>
</evidence>
<sequence>MITILSPPQLSNAAFPKNTVHVENYHLDGLVVGCGREHEQPDFRSINNGEEYLLEFNDTGTRLCTFNWNAKHTTFPVFNHALSDRCSGGSMPECWWRAMEKEFQFLEEDWVTMHYW</sequence>
<reference evidence="6" key="1">
    <citation type="journal article" date="2023" name="bioRxiv">
        <title>Improved chromosome-level genome assembly for marigold (Tagetes erecta).</title>
        <authorList>
            <person name="Jiang F."/>
            <person name="Yuan L."/>
            <person name="Wang S."/>
            <person name="Wang H."/>
            <person name="Xu D."/>
            <person name="Wang A."/>
            <person name="Fan W."/>
        </authorList>
    </citation>
    <scope>NUCLEOTIDE SEQUENCE</scope>
    <source>
        <strain evidence="6">WSJ</strain>
        <tissue evidence="6">Leaf</tissue>
    </source>
</reference>
<dbReference type="AlphaFoldDB" id="A0AAD8KGC8"/>
<evidence type="ECO:0000256" key="2">
    <source>
        <dbReference type="ARBA" id="ARBA00005581"/>
    </source>
</evidence>
<evidence type="ECO:0000256" key="4">
    <source>
        <dbReference type="ARBA" id="ARBA00022525"/>
    </source>
</evidence>
<evidence type="ECO:0008006" key="8">
    <source>
        <dbReference type="Google" id="ProtNLM"/>
    </source>
</evidence>
<keyword evidence="4" id="KW-0964">Secreted</keyword>
<keyword evidence="3" id="KW-0713">Self-incompatibility</keyword>
<organism evidence="6 7">
    <name type="scientific">Tagetes erecta</name>
    <name type="common">African marigold</name>
    <dbReference type="NCBI Taxonomy" id="13708"/>
    <lineage>
        <taxon>Eukaryota</taxon>
        <taxon>Viridiplantae</taxon>
        <taxon>Streptophyta</taxon>
        <taxon>Embryophyta</taxon>
        <taxon>Tracheophyta</taxon>
        <taxon>Spermatophyta</taxon>
        <taxon>Magnoliopsida</taxon>
        <taxon>eudicotyledons</taxon>
        <taxon>Gunneridae</taxon>
        <taxon>Pentapetalae</taxon>
        <taxon>asterids</taxon>
        <taxon>campanulids</taxon>
        <taxon>Asterales</taxon>
        <taxon>Asteraceae</taxon>
        <taxon>Asteroideae</taxon>
        <taxon>Heliantheae alliance</taxon>
        <taxon>Tageteae</taxon>
        <taxon>Tagetes</taxon>
    </lineage>
</organism>
<comment type="caution">
    <text evidence="6">The sequence shown here is derived from an EMBL/GenBank/DDBJ whole genome shotgun (WGS) entry which is preliminary data.</text>
</comment>
<evidence type="ECO:0000256" key="1">
    <source>
        <dbReference type="ARBA" id="ARBA00004613"/>
    </source>
</evidence>
<dbReference type="Proteomes" id="UP001229421">
    <property type="component" value="Unassembled WGS sequence"/>
</dbReference>
<gene>
    <name evidence="6" type="ORF">QVD17_25130</name>
</gene>
<evidence type="ECO:0000256" key="3">
    <source>
        <dbReference type="ARBA" id="ARBA00022471"/>
    </source>
</evidence>
<dbReference type="GO" id="GO:0060320">
    <property type="term" value="P:rejection of self pollen"/>
    <property type="evidence" value="ECO:0007669"/>
    <property type="project" value="UniProtKB-KW"/>
</dbReference>
<dbReference type="GO" id="GO:0005576">
    <property type="term" value="C:extracellular region"/>
    <property type="evidence" value="ECO:0007669"/>
    <property type="project" value="UniProtKB-SubCell"/>
</dbReference>
<comment type="subcellular location">
    <subcellularLocation>
        <location evidence="1">Secreted</location>
    </subcellularLocation>
</comment>
<proteinExistence type="inferred from homology"/>
<evidence type="ECO:0000256" key="5">
    <source>
        <dbReference type="ARBA" id="ARBA00022729"/>
    </source>
</evidence>
<comment type="similarity">
    <text evidence="2">Belongs to the plant self-incompatibility (S1) protein family.</text>
</comment>
<dbReference type="Pfam" id="PF05938">
    <property type="entry name" value="Self-incomp_S1"/>
    <property type="match status" value="1"/>
</dbReference>